<feature type="transmembrane region" description="Helical" evidence="6">
    <location>
        <begin position="519"/>
        <end position="540"/>
    </location>
</feature>
<reference evidence="8" key="1">
    <citation type="thesis" date="2020" institute="ProQuest LLC" country="789 East Eisenhower Parkway, Ann Arbor, MI, USA">
        <title>Comparative Genomics and Chromosome Evolution.</title>
        <authorList>
            <person name="Mudd A.B."/>
        </authorList>
    </citation>
    <scope>NUCLEOTIDE SEQUENCE</scope>
    <source>
        <strain evidence="8">237g6f4</strain>
        <tissue evidence="8">Blood</tissue>
    </source>
</reference>
<feature type="domain" description="TMC" evidence="7">
    <location>
        <begin position="407"/>
        <end position="517"/>
    </location>
</feature>
<accession>A0AAV7B0I3</accession>
<evidence type="ECO:0000256" key="1">
    <source>
        <dbReference type="ARBA" id="ARBA00004141"/>
    </source>
</evidence>
<evidence type="ECO:0000256" key="6">
    <source>
        <dbReference type="RuleBase" id="RU310713"/>
    </source>
</evidence>
<keyword evidence="9" id="KW-1185">Reference proteome</keyword>
<evidence type="ECO:0000256" key="4">
    <source>
        <dbReference type="ARBA" id="ARBA00022989"/>
    </source>
</evidence>
<keyword evidence="4 6" id="KW-1133">Transmembrane helix</keyword>
<organism evidence="8 9">
    <name type="scientific">Engystomops pustulosus</name>
    <name type="common">Tungara frog</name>
    <name type="synonym">Physalaemus pustulosus</name>
    <dbReference type="NCBI Taxonomy" id="76066"/>
    <lineage>
        <taxon>Eukaryota</taxon>
        <taxon>Metazoa</taxon>
        <taxon>Chordata</taxon>
        <taxon>Craniata</taxon>
        <taxon>Vertebrata</taxon>
        <taxon>Euteleostomi</taxon>
        <taxon>Amphibia</taxon>
        <taxon>Batrachia</taxon>
        <taxon>Anura</taxon>
        <taxon>Neobatrachia</taxon>
        <taxon>Hyloidea</taxon>
        <taxon>Leptodactylidae</taxon>
        <taxon>Leiuperinae</taxon>
        <taxon>Engystomops</taxon>
    </lineage>
</organism>
<proteinExistence type="inferred from homology"/>
<protein>
    <recommendedName>
        <fullName evidence="6">Transmembrane channel-like protein</fullName>
    </recommendedName>
</protein>
<keyword evidence="5 6" id="KW-0472">Membrane</keyword>
<evidence type="ECO:0000256" key="3">
    <source>
        <dbReference type="ARBA" id="ARBA00022692"/>
    </source>
</evidence>
<dbReference type="InterPro" id="IPR038900">
    <property type="entry name" value="TMC"/>
</dbReference>
<keyword evidence="3 6" id="KW-0812">Transmembrane</keyword>
<feature type="transmembrane region" description="Helical" evidence="6">
    <location>
        <begin position="279"/>
        <end position="304"/>
    </location>
</feature>
<comment type="subcellular location">
    <subcellularLocation>
        <location evidence="1 6">Membrane</location>
        <topology evidence="1 6">Multi-pass membrane protein</topology>
    </subcellularLocation>
</comment>
<feature type="transmembrane region" description="Helical" evidence="6">
    <location>
        <begin position="324"/>
        <end position="348"/>
    </location>
</feature>
<evidence type="ECO:0000256" key="5">
    <source>
        <dbReference type="ARBA" id="ARBA00023136"/>
    </source>
</evidence>
<evidence type="ECO:0000313" key="8">
    <source>
        <dbReference type="EMBL" id="KAG8565130.1"/>
    </source>
</evidence>
<name>A0AAV7B0I3_ENGPU</name>
<gene>
    <name evidence="8" type="ORF">GDO81_012726</name>
</gene>
<feature type="transmembrane region" description="Helical" evidence="6">
    <location>
        <begin position="100"/>
        <end position="126"/>
    </location>
</feature>
<comment type="similarity">
    <text evidence="2 6">Belongs to the TMC family.</text>
</comment>
<dbReference type="PANTHER" id="PTHR23302">
    <property type="entry name" value="TRANSMEMBRANE CHANNEL-RELATED"/>
    <property type="match status" value="1"/>
</dbReference>
<dbReference type="AlphaFoldDB" id="A0AAV7B0I3"/>
<sequence length="648" mass="74725">MNENNPETLDIGDKSWGTRVKYNDLRSKALPLNEKRKLREHRQSEGYNASFRIPWTQKHYSCVWPAWGKGQHVFSTFKLWEKTLLAIRVKFGSSISSYFVFLRFLLLLNLVSVLLTTGFIILPTIYLNKTKHNHRYLAPCGNSSAVESPSMQITLLDVFTGEGFMQDTYLFYGHYADVIEHDDNFSVRLSYLLTPFIFLIICSLVLLQCTVKGITQRRVKRRHYTTSMSSKVFSGWDFCVRGAGTSILRQKSFSHDLKTDLAEEHWHWLMTQQSLKRRVFIIALRVFLNCIILALIAGSFYLIYLATGISQDYQEKSDDPFLSLVTQYLVPIVISLVLLILPYIFRFIVTFEGLSPSAEITLTLIRCVFLRLGTLGIFLLSLGQKILCLGGSKAPCETCGYNAKFQCWETVVGQEFYKLCVFNFLELLGEFVFLQLLWSFLFSRYKCRVIQWIGKQNFQLSQNVLDTLYGQTLVWGGMFYAPLLPLLNLIFIFITFYVKKFSLYHLCNISQKFFRESTLRIMFHFVLLLGLLTVFLPLSYLWTSARPSHSCGLFTDYNTPWEAVQSSIRSALPPAALTVLTYLTSEIGAYGLLLILSLVLTCCVSRVHQNEVDVEQLKDHLSKQIEDKEFLARKLRQEEDIQSDVDDD</sequence>
<dbReference type="Proteomes" id="UP000824782">
    <property type="component" value="Unassembled WGS sequence"/>
</dbReference>
<dbReference type="Pfam" id="PF07810">
    <property type="entry name" value="TMC"/>
    <property type="match status" value="1"/>
</dbReference>
<comment type="caution">
    <text evidence="8">The sequence shown here is derived from an EMBL/GenBank/DDBJ whole genome shotgun (WGS) entry which is preliminary data.</text>
</comment>
<dbReference type="EMBL" id="WNYA01000006">
    <property type="protein sequence ID" value="KAG8565130.1"/>
    <property type="molecule type" value="Genomic_DNA"/>
</dbReference>
<dbReference type="InterPro" id="IPR012496">
    <property type="entry name" value="TMC_dom"/>
</dbReference>
<dbReference type="GO" id="GO:0008381">
    <property type="term" value="F:mechanosensitive monoatomic ion channel activity"/>
    <property type="evidence" value="ECO:0007669"/>
    <property type="project" value="TreeGrafter"/>
</dbReference>
<evidence type="ECO:0000313" key="9">
    <source>
        <dbReference type="Proteomes" id="UP000824782"/>
    </source>
</evidence>
<feature type="transmembrane region" description="Helical" evidence="6">
    <location>
        <begin position="191"/>
        <end position="211"/>
    </location>
</feature>
<dbReference type="PANTHER" id="PTHR23302:SF39">
    <property type="entry name" value="TRANSMEMBRANE CHANNEL-LIKE PROTEIN 8"/>
    <property type="match status" value="1"/>
</dbReference>
<evidence type="ECO:0000259" key="7">
    <source>
        <dbReference type="Pfam" id="PF07810"/>
    </source>
</evidence>
<dbReference type="GO" id="GO:0005886">
    <property type="term" value="C:plasma membrane"/>
    <property type="evidence" value="ECO:0007669"/>
    <property type="project" value="InterPro"/>
</dbReference>
<evidence type="ECO:0000256" key="2">
    <source>
        <dbReference type="ARBA" id="ARBA00006510"/>
    </source>
</evidence>
<feature type="transmembrane region" description="Helical" evidence="6">
    <location>
        <begin position="479"/>
        <end position="498"/>
    </location>
</feature>
<feature type="transmembrane region" description="Helical" evidence="6">
    <location>
        <begin position="587"/>
        <end position="608"/>
    </location>
</feature>